<keyword evidence="2" id="KW-0479">Metal-binding</keyword>
<dbReference type="EMBL" id="KV440979">
    <property type="protein sequence ID" value="OAD74305.1"/>
    <property type="molecule type" value="Genomic_DNA"/>
</dbReference>
<dbReference type="Pfam" id="PF13359">
    <property type="entry name" value="DDE_Tnp_4"/>
    <property type="match status" value="1"/>
</dbReference>
<dbReference type="GO" id="GO:0046872">
    <property type="term" value="F:metal ion binding"/>
    <property type="evidence" value="ECO:0007669"/>
    <property type="project" value="UniProtKB-KW"/>
</dbReference>
<dbReference type="OrthoDB" id="2288110at2759"/>
<feature type="region of interest" description="Disordered" evidence="3">
    <location>
        <begin position="201"/>
        <end position="234"/>
    </location>
</feature>
<reference evidence="6" key="1">
    <citation type="submission" date="2015-06" db="EMBL/GenBank/DDBJ databases">
        <title>Expansion of signal transduction pathways in fungi by whole-genome duplication.</title>
        <authorList>
            <consortium name="DOE Joint Genome Institute"/>
            <person name="Corrochano L.M."/>
            <person name="Kuo A."/>
            <person name="Marcet-Houben M."/>
            <person name="Polaino S."/>
            <person name="Salamov A."/>
            <person name="Villalobos J.M."/>
            <person name="Alvarez M.I."/>
            <person name="Avalos J."/>
            <person name="Benito E.P."/>
            <person name="Benoit I."/>
            <person name="Burger G."/>
            <person name="Camino L.P."/>
            <person name="Canovas D."/>
            <person name="Cerda-Olmedo E."/>
            <person name="Cheng J.-F."/>
            <person name="Dominguez A."/>
            <person name="Elias M."/>
            <person name="Eslava A.P."/>
            <person name="Glaser F."/>
            <person name="Grimwood J."/>
            <person name="Gutierrez G."/>
            <person name="Heitman J."/>
            <person name="Henrissat B."/>
            <person name="Iturriaga E.A."/>
            <person name="Lang B.F."/>
            <person name="Lavin J.L."/>
            <person name="Lee S."/>
            <person name="Li W."/>
            <person name="Lindquist E."/>
            <person name="Lopez-Garcia S."/>
            <person name="Luque E.M."/>
            <person name="Marcos A.T."/>
            <person name="Martin J."/>
            <person name="McCluskey K."/>
            <person name="Medina H.R."/>
            <person name="Miralles-Duran A."/>
            <person name="Miyazaki A."/>
            <person name="Munoz-Torres E."/>
            <person name="Oguiza J.A."/>
            <person name="Ohm R."/>
            <person name="Olmedo M."/>
            <person name="Orejas M."/>
            <person name="Ortiz-Castellanos L."/>
            <person name="Pisabarro A.G."/>
            <person name="Rodriguez-Romero J."/>
            <person name="Ruiz-Herrera J."/>
            <person name="Ruiz-Vazquez R."/>
            <person name="Sanz C."/>
            <person name="Schackwitz W."/>
            <person name="Schmutz J."/>
            <person name="Shahriari M."/>
            <person name="Shelest E."/>
            <person name="Silva-Franco F."/>
            <person name="Soanes D."/>
            <person name="Syed K."/>
            <person name="Tagua V.G."/>
            <person name="Talbot N.J."/>
            <person name="Thon M."/>
            <person name="De vries R.P."/>
            <person name="Wiebenga A."/>
            <person name="Yadav J.S."/>
            <person name="Braun E.L."/>
            <person name="Baker S."/>
            <person name="Garre V."/>
            <person name="Horwitz B."/>
            <person name="Torres-Martinez S."/>
            <person name="Idnurm A."/>
            <person name="Herrera-Estrella A."/>
            <person name="Gabaldon T."/>
            <person name="Grigoriev I.V."/>
        </authorList>
    </citation>
    <scope>NUCLEOTIDE SEQUENCE [LARGE SCALE GENOMIC DNA]</scope>
    <source>
        <strain evidence="6">NRRL 1555(-)</strain>
    </source>
</reference>
<name>A0A162XEA5_PHYB8</name>
<dbReference type="Proteomes" id="UP000077315">
    <property type="component" value="Unassembled WGS sequence"/>
</dbReference>
<dbReference type="VEuPathDB" id="FungiDB:PHYBLDRAFT_71426"/>
<sequence length="234" mass="27695">MIVRTGQSGHVNDARLFTDSSLYINMLFDQDYYFPNNTVILADSAFPIMKNMLPPYPITTEDPKQQVFNKAYAKTCHHIENAFGLLVQKWHFLLRHLYFLARNILEDTLCTFENQVHGFDAYTNGGDDNDVEIEVEDLDPFMNEIPVDLENASRTVNRSVRQLQSAHNLSQEHGRQRRERMMEVMRPLTETQTRWFQADLREQQRQQRRQKRQDSQLRAISRRGGRRNNDQYNQ</sequence>
<organism evidence="5 6">
    <name type="scientific">Phycomyces blakesleeanus (strain ATCC 8743b / DSM 1359 / FGSC 10004 / NBRC 33097 / NRRL 1555)</name>
    <dbReference type="NCBI Taxonomy" id="763407"/>
    <lineage>
        <taxon>Eukaryota</taxon>
        <taxon>Fungi</taxon>
        <taxon>Fungi incertae sedis</taxon>
        <taxon>Mucoromycota</taxon>
        <taxon>Mucoromycotina</taxon>
        <taxon>Mucoromycetes</taxon>
        <taxon>Mucorales</taxon>
        <taxon>Phycomycetaceae</taxon>
        <taxon>Phycomyces</taxon>
    </lineage>
</organism>
<proteinExistence type="predicted"/>
<evidence type="ECO:0000259" key="4">
    <source>
        <dbReference type="Pfam" id="PF13359"/>
    </source>
</evidence>
<dbReference type="InterPro" id="IPR027806">
    <property type="entry name" value="HARBI1_dom"/>
</dbReference>
<accession>A0A162XEA5</accession>
<keyword evidence="6" id="KW-1185">Reference proteome</keyword>
<evidence type="ECO:0000256" key="3">
    <source>
        <dbReference type="SAM" id="MobiDB-lite"/>
    </source>
</evidence>
<comment type="cofactor">
    <cofactor evidence="1">
        <name>a divalent metal cation</name>
        <dbReference type="ChEBI" id="CHEBI:60240"/>
    </cofactor>
</comment>
<dbReference type="STRING" id="763407.A0A162XEA5"/>
<evidence type="ECO:0000313" key="6">
    <source>
        <dbReference type="Proteomes" id="UP000077315"/>
    </source>
</evidence>
<feature type="domain" description="DDE Tnp4" evidence="4">
    <location>
        <begin position="2"/>
        <end position="95"/>
    </location>
</feature>
<gene>
    <name evidence="5" type="ORF">PHYBLDRAFT_71426</name>
</gene>
<dbReference type="RefSeq" id="XP_018292345.1">
    <property type="nucleotide sequence ID" value="XM_018442471.1"/>
</dbReference>
<protein>
    <recommendedName>
        <fullName evidence="4">DDE Tnp4 domain-containing protein</fullName>
    </recommendedName>
</protein>
<evidence type="ECO:0000313" key="5">
    <source>
        <dbReference type="EMBL" id="OAD74305.1"/>
    </source>
</evidence>
<dbReference type="GeneID" id="29003377"/>
<evidence type="ECO:0000256" key="1">
    <source>
        <dbReference type="ARBA" id="ARBA00001968"/>
    </source>
</evidence>
<dbReference type="InParanoid" id="A0A162XEA5"/>
<evidence type="ECO:0000256" key="2">
    <source>
        <dbReference type="ARBA" id="ARBA00022723"/>
    </source>
</evidence>
<dbReference type="AlphaFoldDB" id="A0A162XEA5"/>